<evidence type="ECO:0000256" key="1">
    <source>
        <dbReference type="SAM" id="MobiDB-lite"/>
    </source>
</evidence>
<name>A0A5C3NTN0_9AGAM</name>
<dbReference type="EMBL" id="ML213503">
    <property type="protein sequence ID" value="TFK57101.1"/>
    <property type="molecule type" value="Genomic_DNA"/>
</dbReference>
<evidence type="ECO:0000313" key="5">
    <source>
        <dbReference type="Proteomes" id="UP000305948"/>
    </source>
</evidence>
<dbReference type="InterPro" id="IPR007052">
    <property type="entry name" value="CS_dom"/>
</dbReference>
<protein>
    <submittedName>
        <fullName evidence="4">SGS-domain-containing protein</fullName>
    </submittedName>
</protein>
<dbReference type="PANTHER" id="PTHR45862">
    <property type="entry name" value="PROTEIN SGT1 HOMOLOG"/>
    <property type="match status" value="1"/>
</dbReference>
<feature type="region of interest" description="Disordered" evidence="1">
    <location>
        <begin position="167"/>
        <end position="199"/>
    </location>
</feature>
<dbReference type="InterPro" id="IPR007699">
    <property type="entry name" value="SGS_dom"/>
</dbReference>
<dbReference type="CDD" id="cd06466">
    <property type="entry name" value="p23_CS_SGT1_like"/>
    <property type="match status" value="1"/>
</dbReference>
<proteinExistence type="predicted"/>
<dbReference type="InterPro" id="IPR044563">
    <property type="entry name" value="Sgt1-like"/>
</dbReference>
<evidence type="ECO:0000259" key="2">
    <source>
        <dbReference type="PROSITE" id="PS51048"/>
    </source>
</evidence>
<keyword evidence="5" id="KW-1185">Reference proteome</keyword>
<accession>A0A5C3NTN0</accession>
<dbReference type="AlphaFoldDB" id="A0A5C3NTN0"/>
<dbReference type="PROSITE" id="PS51203">
    <property type="entry name" value="CS"/>
    <property type="match status" value="1"/>
</dbReference>
<dbReference type="SUPFAM" id="SSF49764">
    <property type="entry name" value="HSP20-like chaperones"/>
    <property type="match status" value="1"/>
</dbReference>
<gene>
    <name evidence="4" type="ORF">OE88DRAFT_96017</name>
</gene>
<dbReference type="Gene3D" id="2.60.40.790">
    <property type="match status" value="1"/>
</dbReference>
<sequence>MTNIRHEFYETEDKVIISVFDKGADPEQVSVKFEPRKLSYKNGEKELVLEPLRSQIDPEASSYTVGKVKVEIRVAKIAQGRWGQLTGDTPDPLASYATPASAPAAARKPQKNWEGITTAILGSEPETSLDQDPNAGGDTAVNSFFQKLYGDADEDTKRAMMKSYVESGGTTLSTNWDEVGKGKVDGKPPQGSEWKKWGA</sequence>
<dbReference type="OrthoDB" id="1898560at2759"/>
<dbReference type="InterPro" id="IPR008978">
    <property type="entry name" value="HSP20-like_chaperone"/>
</dbReference>
<organism evidence="4 5">
    <name type="scientific">Heliocybe sulcata</name>
    <dbReference type="NCBI Taxonomy" id="5364"/>
    <lineage>
        <taxon>Eukaryota</taxon>
        <taxon>Fungi</taxon>
        <taxon>Dikarya</taxon>
        <taxon>Basidiomycota</taxon>
        <taxon>Agaricomycotina</taxon>
        <taxon>Agaricomycetes</taxon>
        <taxon>Gloeophyllales</taxon>
        <taxon>Gloeophyllaceae</taxon>
        <taxon>Heliocybe</taxon>
    </lineage>
</organism>
<feature type="compositionally biased region" description="Low complexity" evidence="1">
    <location>
        <begin position="94"/>
        <end position="106"/>
    </location>
</feature>
<dbReference type="STRING" id="5364.A0A5C3NTN0"/>
<feature type="domain" description="SGS" evidence="2">
    <location>
        <begin position="101"/>
        <end position="199"/>
    </location>
</feature>
<dbReference type="Pfam" id="PF05002">
    <property type="entry name" value="SGS"/>
    <property type="match status" value="1"/>
</dbReference>
<reference evidence="4 5" key="1">
    <citation type="journal article" date="2019" name="Nat. Ecol. Evol.">
        <title>Megaphylogeny resolves global patterns of mushroom evolution.</title>
        <authorList>
            <person name="Varga T."/>
            <person name="Krizsan K."/>
            <person name="Foldi C."/>
            <person name="Dima B."/>
            <person name="Sanchez-Garcia M."/>
            <person name="Sanchez-Ramirez S."/>
            <person name="Szollosi G.J."/>
            <person name="Szarkandi J.G."/>
            <person name="Papp V."/>
            <person name="Albert L."/>
            <person name="Andreopoulos W."/>
            <person name="Angelini C."/>
            <person name="Antonin V."/>
            <person name="Barry K.W."/>
            <person name="Bougher N.L."/>
            <person name="Buchanan P."/>
            <person name="Buyck B."/>
            <person name="Bense V."/>
            <person name="Catcheside P."/>
            <person name="Chovatia M."/>
            <person name="Cooper J."/>
            <person name="Damon W."/>
            <person name="Desjardin D."/>
            <person name="Finy P."/>
            <person name="Geml J."/>
            <person name="Haridas S."/>
            <person name="Hughes K."/>
            <person name="Justo A."/>
            <person name="Karasinski D."/>
            <person name="Kautmanova I."/>
            <person name="Kiss B."/>
            <person name="Kocsube S."/>
            <person name="Kotiranta H."/>
            <person name="LaButti K.M."/>
            <person name="Lechner B.E."/>
            <person name="Liimatainen K."/>
            <person name="Lipzen A."/>
            <person name="Lukacs Z."/>
            <person name="Mihaltcheva S."/>
            <person name="Morgado L.N."/>
            <person name="Niskanen T."/>
            <person name="Noordeloos M.E."/>
            <person name="Ohm R.A."/>
            <person name="Ortiz-Santana B."/>
            <person name="Ovrebo C."/>
            <person name="Racz N."/>
            <person name="Riley R."/>
            <person name="Savchenko A."/>
            <person name="Shiryaev A."/>
            <person name="Soop K."/>
            <person name="Spirin V."/>
            <person name="Szebenyi C."/>
            <person name="Tomsovsky M."/>
            <person name="Tulloss R.E."/>
            <person name="Uehling J."/>
            <person name="Grigoriev I.V."/>
            <person name="Vagvolgyi C."/>
            <person name="Papp T."/>
            <person name="Martin F.M."/>
            <person name="Miettinen O."/>
            <person name="Hibbett D.S."/>
            <person name="Nagy L.G."/>
        </authorList>
    </citation>
    <scope>NUCLEOTIDE SEQUENCE [LARGE SCALE GENOMIC DNA]</scope>
    <source>
        <strain evidence="4 5">OMC1185</strain>
    </source>
</reference>
<dbReference type="PROSITE" id="PS51048">
    <property type="entry name" value="SGS"/>
    <property type="match status" value="1"/>
</dbReference>
<dbReference type="Pfam" id="PF04969">
    <property type="entry name" value="CS"/>
    <property type="match status" value="1"/>
</dbReference>
<evidence type="ECO:0000259" key="3">
    <source>
        <dbReference type="PROSITE" id="PS51203"/>
    </source>
</evidence>
<dbReference type="Proteomes" id="UP000305948">
    <property type="component" value="Unassembled WGS sequence"/>
</dbReference>
<feature type="region of interest" description="Disordered" evidence="1">
    <location>
        <begin position="93"/>
        <end position="112"/>
    </location>
</feature>
<dbReference type="GO" id="GO:0051087">
    <property type="term" value="F:protein-folding chaperone binding"/>
    <property type="evidence" value="ECO:0007669"/>
    <property type="project" value="InterPro"/>
</dbReference>
<feature type="domain" description="CS" evidence="3">
    <location>
        <begin position="1"/>
        <end position="86"/>
    </location>
</feature>
<evidence type="ECO:0000313" key="4">
    <source>
        <dbReference type="EMBL" id="TFK57101.1"/>
    </source>
</evidence>